<gene>
    <name evidence="1" type="ORF">WN944_027335</name>
</gene>
<accession>A0AAP0LLR0</accession>
<dbReference type="EMBL" id="JBCGBO010000025">
    <property type="protein sequence ID" value="KAK9175329.1"/>
    <property type="molecule type" value="Genomic_DNA"/>
</dbReference>
<keyword evidence="2" id="KW-1185">Reference proteome</keyword>
<name>A0AAP0LLR0_9ROSI</name>
<dbReference type="AlphaFoldDB" id="A0AAP0LLR0"/>
<proteinExistence type="predicted"/>
<evidence type="ECO:0000313" key="2">
    <source>
        <dbReference type="Proteomes" id="UP001428341"/>
    </source>
</evidence>
<evidence type="ECO:0000313" key="1">
    <source>
        <dbReference type="EMBL" id="KAK9175329.1"/>
    </source>
</evidence>
<dbReference type="Proteomes" id="UP001428341">
    <property type="component" value="Unassembled WGS sequence"/>
</dbReference>
<organism evidence="1 2">
    <name type="scientific">Citrus x changshan-huyou</name>
    <dbReference type="NCBI Taxonomy" id="2935761"/>
    <lineage>
        <taxon>Eukaryota</taxon>
        <taxon>Viridiplantae</taxon>
        <taxon>Streptophyta</taxon>
        <taxon>Embryophyta</taxon>
        <taxon>Tracheophyta</taxon>
        <taxon>Spermatophyta</taxon>
        <taxon>Magnoliopsida</taxon>
        <taxon>eudicotyledons</taxon>
        <taxon>Gunneridae</taxon>
        <taxon>Pentapetalae</taxon>
        <taxon>rosids</taxon>
        <taxon>malvids</taxon>
        <taxon>Sapindales</taxon>
        <taxon>Rutaceae</taxon>
        <taxon>Aurantioideae</taxon>
        <taxon>Citrus</taxon>
    </lineage>
</organism>
<protein>
    <submittedName>
        <fullName evidence="1">Uncharacterized protein</fullName>
    </submittedName>
</protein>
<reference evidence="1 2" key="1">
    <citation type="submission" date="2024-05" db="EMBL/GenBank/DDBJ databases">
        <title>Haplotype-resolved chromosome-level genome assembly of Huyou (Citrus changshanensis).</title>
        <authorList>
            <person name="Miao C."/>
            <person name="Chen W."/>
            <person name="Wu Y."/>
            <person name="Wang L."/>
            <person name="Zhao S."/>
            <person name="Grierson D."/>
            <person name="Xu C."/>
            <person name="Chen K."/>
        </authorList>
    </citation>
    <scope>NUCLEOTIDE SEQUENCE [LARGE SCALE GENOMIC DNA]</scope>
    <source>
        <strain evidence="1">01-14</strain>
        <tissue evidence="1">Leaf</tissue>
    </source>
</reference>
<comment type="caution">
    <text evidence="1">The sequence shown here is derived from an EMBL/GenBank/DDBJ whole genome shotgun (WGS) entry which is preliminary data.</text>
</comment>
<sequence>MCSQSWIHALCRVVASTSPAYAKILDEELEIETNVEAIELDRYLLQAPPAPPPRLPPLPMVMLPSFCYAYPFEQVLCTSVCA</sequence>